<dbReference type="Gene3D" id="2.60.40.3050">
    <property type="match status" value="1"/>
</dbReference>
<dbReference type="NCBIfam" id="TIGR03786">
    <property type="entry name" value="strep_pil_rpt"/>
    <property type="match status" value="1"/>
</dbReference>
<dbReference type="Pfam" id="PF12892">
    <property type="entry name" value="FctA"/>
    <property type="match status" value="1"/>
</dbReference>
<dbReference type="GeneID" id="62695044"/>
<dbReference type="InterPro" id="IPR038174">
    <property type="entry name" value="Strep_pil_link_sf"/>
</dbReference>
<keyword evidence="1" id="KW-0472">Membrane</keyword>
<evidence type="ECO:0000256" key="2">
    <source>
        <dbReference type="SAM" id="SignalP"/>
    </source>
</evidence>
<keyword evidence="1" id="KW-0812">Transmembrane</keyword>
<keyword evidence="2" id="KW-0732">Signal</keyword>
<dbReference type="RefSeq" id="WP_039909606.1">
    <property type="nucleotide sequence ID" value="NZ_CP036170.1"/>
</dbReference>
<feature type="transmembrane region" description="Helical" evidence="1">
    <location>
        <begin position="176"/>
        <end position="197"/>
    </location>
</feature>
<evidence type="ECO:0000256" key="1">
    <source>
        <dbReference type="SAM" id="Phobius"/>
    </source>
</evidence>
<keyword evidence="5" id="KW-1185">Reference proteome</keyword>
<feature type="chain" id="PRO_5019831977" description="Streptococcal pilin isopeptide linkage domain-containing protein" evidence="2">
    <location>
        <begin position="29"/>
        <end position="203"/>
    </location>
</feature>
<dbReference type="AlphaFoldDB" id="A0A494WGP1"/>
<sequence length="203" mass="22400">MRTRITKIVRALCMTVLCAMLPMQMAFAAGDLSVSIPVEISLEGTLPEKAEEFVVEMAADDVTYPMPEGSKDGICTMTLTGAESKKFPEIRYDNLGIYTYTITQKPGTNPKCTYDTTKYELTVYVTNAEDGDGMEVTAVLYPEGELDKLAGVSFENVYEIEPVPQERPKTGDESNAMYYLSLIGISAVVIVMIYVGIRKKAEK</sequence>
<evidence type="ECO:0000313" key="4">
    <source>
        <dbReference type="EMBL" id="QBF73444.1"/>
    </source>
</evidence>
<name>A0A494WGP1_CLOS5</name>
<organism evidence="4 5">
    <name type="scientific">Clostridium scindens (strain ATCC 35704 / DSM 5676 / VPI 13733 / 19)</name>
    <dbReference type="NCBI Taxonomy" id="411468"/>
    <lineage>
        <taxon>Bacteria</taxon>
        <taxon>Bacillati</taxon>
        <taxon>Bacillota</taxon>
        <taxon>Clostridia</taxon>
        <taxon>Lachnospirales</taxon>
        <taxon>Lachnospiraceae</taxon>
    </lineage>
</organism>
<dbReference type="EMBL" id="CP036170">
    <property type="protein sequence ID" value="QBF73444.1"/>
    <property type="molecule type" value="Genomic_DNA"/>
</dbReference>
<dbReference type="OrthoDB" id="1780003at2"/>
<dbReference type="KEGG" id="csci:HDCHBGLK_00818"/>
<feature type="domain" description="Streptococcal pilin isopeptide linkage" evidence="3">
    <location>
        <begin position="47"/>
        <end position="159"/>
    </location>
</feature>
<dbReference type="Proteomes" id="UP000289664">
    <property type="component" value="Chromosome"/>
</dbReference>
<dbReference type="InterPro" id="IPR022464">
    <property type="entry name" value="Strep_pil_isopept_link"/>
</dbReference>
<proteinExistence type="predicted"/>
<reference evidence="4 5" key="1">
    <citation type="journal article" date="2019" name="Appl. Environ. Microbiol.">
        <title>Clostridium scindens ATCC 35704: integration of nutritional requirements, the complete genome sequence, and global transcriptional responses to bile acids.</title>
        <authorList>
            <person name="Devendran S."/>
            <person name="Shrestha R."/>
            <person name="Alves J.M.P."/>
            <person name="Wolf P.G."/>
            <person name="Ly L."/>
            <person name="Hernandez A.G."/>
            <person name="Mendez-Garcia C."/>
            <person name="Inboden A."/>
            <person name="Wiley J."/>
            <person name="Paul O."/>
            <person name="Allen A."/>
            <person name="Springer E."/>
            <person name="Wright C.L."/>
            <person name="Fields C.J."/>
            <person name="Daniel S.L."/>
            <person name="Ridlon J.M."/>
        </authorList>
    </citation>
    <scope>NUCLEOTIDE SEQUENCE [LARGE SCALE GENOMIC DNA]</scope>
    <source>
        <strain evidence="4 5">ATCC 35704</strain>
    </source>
</reference>
<feature type="signal peptide" evidence="2">
    <location>
        <begin position="1"/>
        <end position="28"/>
    </location>
</feature>
<accession>A0A494WGP1</accession>
<evidence type="ECO:0000313" key="5">
    <source>
        <dbReference type="Proteomes" id="UP000289664"/>
    </source>
</evidence>
<protein>
    <recommendedName>
        <fullName evidence="3">Streptococcal pilin isopeptide linkage domain-containing protein</fullName>
    </recommendedName>
</protein>
<gene>
    <name evidence="4" type="ORF">HDCHBGLK_00818</name>
</gene>
<evidence type="ECO:0000259" key="3">
    <source>
        <dbReference type="Pfam" id="PF12892"/>
    </source>
</evidence>
<keyword evidence="1" id="KW-1133">Transmembrane helix</keyword>